<keyword evidence="3" id="KW-0677">Repeat</keyword>
<dbReference type="CDD" id="cd01949">
    <property type="entry name" value="GGDEF"/>
    <property type="match status" value="1"/>
</dbReference>
<feature type="repeat" description="TPR" evidence="4">
    <location>
        <begin position="745"/>
        <end position="778"/>
    </location>
</feature>
<dbReference type="Gene3D" id="3.40.50.300">
    <property type="entry name" value="P-loop containing nucleotide triphosphate hydrolases"/>
    <property type="match status" value="1"/>
</dbReference>
<keyword evidence="4" id="KW-0802">TPR repeat</keyword>
<dbReference type="EMBL" id="LJNI01000005">
    <property type="protein sequence ID" value="KPJ74401.1"/>
    <property type="molecule type" value="Genomic_DNA"/>
</dbReference>
<sequence>MKEGTKKRRATKKRSLAYLDDLTGIYNRRYLKKTKKEIEELQERSIPFSVVIVDIDHFKEINDTHGHLKGDEVIKEFSQFLTGTLRATDTVVRYGGDEFVCVMSNTESKDTQQIYARILDRCKKRNFGGLNISISAGIASYPADGGEFDELLKIADESLYDAKRSGRGRIGTIHKKRIELPTRVYVGRREEKEILKGFLTEGNGYVRAALIEGNIGIGKTRLVKEVLNTITGREILWSDCLAFFEGISYYPIREIIKYKINRQGKKIINDIPFAYKIEIGKLIPEIMEEVKERIDEIGLVLDKYRLYESIRRIIELGETKKIIIIDNMQWSDRETTEVIKYLLRSLRNSPITFIFIYRQEEKTDVLEDFTSYISRETAVKKVGLEPLERSGIQQMVNIIIGEKPDNELVTYIEQGSGGNPFYVEEIIKGLNEAGYLHVEGDTWHFEGPGAKIIPKSIDDIAERKYQGLSKEGREILEIASVIGRFDIDIIKDITGYNEGHIIGVIETIKRLGFIKEREDRIEFQEEISRGAIYKRYVSDMKGRMLHKRIGEKIEEQYQGREHEVTEELAFHFYRGMDRTKGVVYCLESGDRAREQYANQSAIRYYTWAEELLRNQHDIEHKRTRIDCLLKRADVLSFIGDNEGAMKNFEEGLKLAQAIADKKREVDIRFRKASLYVNISQYSKATEEANECIKLYEELSDKKGIALVLNAIGNTQGFFGEYNNALKNYEESLLIFREIGDKNFEARVLNNQGLIYMNLGDHNKALRHFEDSLKTKAERGDKYREGAALNNIGLIYMSFGNYKEALKIYEDALNIFREIGNKYGEALVLNNIGIINGDWGNYSEGLKFSEDALKIANDTENRYCEALALKNIGTIHMHLGNYDRSLRYFDDSHKIAERTKSNELTFINLASLAYLYLSMGKYTEAKEYIDKVYNQAKSLKSQRMLRDALAFLCDFYLGQKEIEKFEETIQKLNEIPETLRPKKFEGDSNLFMARYFVEIEDFTKADKHAKKALAIYDDMGDRLSTGIVYYYMGISELQKGDKTAYKKQMKKAVKVFTTLGAKGWKVKADKMLKKNG</sequence>
<evidence type="ECO:0000259" key="5">
    <source>
        <dbReference type="PROSITE" id="PS50887"/>
    </source>
</evidence>
<evidence type="ECO:0000313" key="7">
    <source>
        <dbReference type="Proteomes" id="UP000051012"/>
    </source>
</evidence>
<dbReference type="SMART" id="SM00028">
    <property type="entry name" value="TPR"/>
    <property type="match status" value="9"/>
</dbReference>
<dbReference type="Pfam" id="PF00990">
    <property type="entry name" value="GGDEF"/>
    <property type="match status" value="1"/>
</dbReference>
<feature type="domain" description="GGDEF" evidence="5">
    <location>
        <begin position="46"/>
        <end position="175"/>
    </location>
</feature>
<dbReference type="InterPro" id="IPR029787">
    <property type="entry name" value="Nucleotide_cyclase"/>
</dbReference>
<dbReference type="PROSITE" id="PS50293">
    <property type="entry name" value="TPR_REGION"/>
    <property type="match status" value="1"/>
</dbReference>
<evidence type="ECO:0000256" key="3">
    <source>
        <dbReference type="ARBA" id="ARBA00022737"/>
    </source>
</evidence>
<dbReference type="GO" id="GO:0001965">
    <property type="term" value="F:G-protein alpha-subunit binding"/>
    <property type="evidence" value="ECO:0007669"/>
    <property type="project" value="TreeGrafter"/>
</dbReference>
<dbReference type="Proteomes" id="UP000051012">
    <property type="component" value="Unassembled WGS sequence"/>
</dbReference>
<dbReference type="SUPFAM" id="SSF55073">
    <property type="entry name" value="Nucleotide cyclase"/>
    <property type="match status" value="1"/>
</dbReference>
<dbReference type="PANTHER" id="PTHR45954">
    <property type="entry name" value="LD33695P"/>
    <property type="match status" value="1"/>
</dbReference>
<gene>
    <name evidence="6" type="ORF">AMJ52_00690</name>
</gene>
<dbReference type="InterPro" id="IPR027417">
    <property type="entry name" value="P-loop_NTPase"/>
</dbReference>
<dbReference type="InterPro" id="IPR043128">
    <property type="entry name" value="Rev_trsase/Diguanyl_cyclase"/>
</dbReference>
<dbReference type="SUPFAM" id="SSF48452">
    <property type="entry name" value="TPR-like"/>
    <property type="match status" value="3"/>
</dbReference>
<feature type="repeat" description="TPR" evidence="4">
    <location>
        <begin position="785"/>
        <end position="818"/>
    </location>
</feature>
<keyword evidence="2" id="KW-0963">Cytoplasm</keyword>
<accession>A0A0S7YI56</accession>
<dbReference type="SMART" id="SM00267">
    <property type="entry name" value="GGDEF"/>
    <property type="match status" value="1"/>
</dbReference>
<dbReference type="Gene3D" id="3.30.70.270">
    <property type="match status" value="1"/>
</dbReference>
<protein>
    <recommendedName>
        <fullName evidence="5">GGDEF domain-containing protein</fullName>
    </recommendedName>
</protein>
<feature type="repeat" description="TPR" evidence="4">
    <location>
        <begin position="865"/>
        <end position="898"/>
    </location>
</feature>
<proteinExistence type="predicted"/>
<evidence type="ECO:0000256" key="4">
    <source>
        <dbReference type="PROSITE-ProRule" id="PRU00339"/>
    </source>
</evidence>
<dbReference type="PANTHER" id="PTHR45954:SF1">
    <property type="entry name" value="LD33695P"/>
    <property type="match status" value="1"/>
</dbReference>
<dbReference type="InterPro" id="IPR019734">
    <property type="entry name" value="TPR_rpt"/>
</dbReference>
<dbReference type="Pfam" id="PF13191">
    <property type="entry name" value="AAA_16"/>
    <property type="match status" value="1"/>
</dbReference>
<dbReference type="InterPro" id="IPR000160">
    <property type="entry name" value="GGDEF_dom"/>
</dbReference>
<dbReference type="Gene3D" id="1.25.40.10">
    <property type="entry name" value="Tetratricopeptide repeat domain"/>
    <property type="match status" value="3"/>
</dbReference>
<dbReference type="GO" id="GO:0005092">
    <property type="term" value="F:GDP-dissociation inhibitor activity"/>
    <property type="evidence" value="ECO:0007669"/>
    <property type="project" value="TreeGrafter"/>
</dbReference>
<dbReference type="AlphaFoldDB" id="A0A0S7YI56"/>
<organism evidence="6 7">
    <name type="scientific">candidate division TA06 bacterium DG_78</name>
    <dbReference type="NCBI Taxonomy" id="1703772"/>
    <lineage>
        <taxon>Bacteria</taxon>
        <taxon>Bacteria division TA06</taxon>
    </lineage>
</organism>
<dbReference type="InterPro" id="IPR011990">
    <property type="entry name" value="TPR-like_helical_dom_sf"/>
</dbReference>
<dbReference type="InterPro" id="IPR052386">
    <property type="entry name" value="GPSM"/>
</dbReference>
<comment type="caution">
    <text evidence="6">The sequence shown here is derived from an EMBL/GenBank/DDBJ whole genome shotgun (WGS) entry which is preliminary data.</text>
</comment>
<dbReference type="GO" id="GO:0005938">
    <property type="term" value="C:cell cortex"/>
    <property type="evidence" value="ECO:0007669"/>
    <property type="project" value="TreeGrafter"/>
</dbReference>
<name>A0A0S7YI56_UNCT6</name>
<comment type="subcellular location">
    <subcellularLocation>
        <location evidence="1">Cytoplasm</location>
    </subcellularLocation>
</comment>
<dbReference type="Pfam" id="PF13424">
    <property type="entry name" value="TPR_12"/>
    <property type="match status" value="3"/>
</dbReference>
<dbReference type="InterPro" id="IPR026000">
    <property type="entry name" value="Apc5_dom"/>
</dbReference>
<dbReference type="InterPro" id="IPR041664">
    <property type="entry name" value="AAA_16"/>
</dbReference>
<evidence type="ECO:0000313" key="6">
    <source>
        <dbReference type="EMBL" id="KPJ74401.1"/>
    </source>
</evidence>
<dbReference type="FunFam" id="3.30.70.270:FF:000001">
    <property type="entry name" value="Diguanylate cyclase domain protein"/>
    <property type="match status" value="1"/>
</dbReference>
<dbReference type="Pfam" id="PF12862">
    <property type="entry name" value="ANAPC5"/>
    <property type="match status" value="1"/>
</dbReference>
<dbReference type="PROSITE" id="PS50005">
    <property type="entry name" value="TPR"/>
    <property type="match status" value="3"/>
</dbReference>
<dbReference type="PROSITE" id="PS50887">
    <property type="entry name" value="GGDEF"/>
    <property type="match status" value="1"/>
</dbReference>
<reference evidence="6 7" key="1">
    <citation type="journal article" date="2015" name="Microbiome">
        <title>Genomic resolution of linkages in carbon, nitrogen, and sulfur cycling among widespread estuary sediment bacteria.</title>
        <authorList>
            <person name="Baker B.J."/>
            <person name="Lazar C.S."/>
            <person name="Teske A.P."/>
            <person name="Dick G.J."/>
        </authorList>
    </citation>
    <scope>NUCLEOTIDE SEQUENCE [LARGE SCALE GENOMIC DNA]</scope>
    <source>
        <strain evidence="6">DG_78</strain>
    </source>
</reference>
<dbReference type="SUPFAM" id="SSF52540">
    <property type="entry name" value="P-loop containing nucleoside triphosphate hydrolases"/>
    <property type="match status" value="1"/>
</dbReference>
<evidence type="ECO:0000256" key="1">
    <source>
        <dbReference type="ARBA" id="ARBA00004496"/>
    </source>
</evidence>
<dbReference type="NCBIfam" id="TIGR00254">
    <property type="entry name" value="GGDEF"/>
    <property type="match status" value="1"/>
</dbReference>
<evidence type="ECO:0000256" key="2">
    <source>
        <dbReference type="ARBA" id="ARBA00022490"/>
    </source>
</evidence>